<proteinExistence type="predicted"/>
<evidence type="ECO:0000313" key="2">
    <source>
        <dbReference type="EMBL" id="TWT70408.1"/>
    </source>
</evidence>
<name>A0A5C5Y651_9PLAN</name>
<reference evidence="2 3" key="1">
    <citation type="submission" date="2019-02" db="EMBL/GenBank/DDBJ databases">
        <title>Deep-cultivation of Planctomycetes and their phenomic and genomic characterization uncovers novel biology.</title>
        <authorList>
            <person name="Wiegand S."/>
            <person name="Jogler M."/>
            <person name="Boedeker C."/>
            <person name="Pinto D."/>
            <person name="Vollmers J."/>
            <person name="Rivas-Marin E."/>
            <person name="Kohn T."/>
            <person name="Peeters S.H."/>
            <person name="Heuer A."/>
            <person name="Rast P."/>
            <person name="Oberbeckmann S."/>
            <person name="Bunk B."/>
            <person name="Jeske O."/>
            <person name="Meyerdierks A."/>
            <person name="Storesund J.E."/>
            <person name="Kallscheuer N."/>
            <person name="Luecker S."/>
            <person name="Lage O.M."/>
            <person name="Pohl T."/>
            <person name="Merkel B.J."/>
            <person name="Hornburger P."/>
            <person name="Mueller R.-W."/>
            <person name="Bruemmer F."/>
            <person name="Labrenz M."/>
            <person name="Spormann A.M."/>
            <person name="Op Den Camp H."/>
            <person name="Overmann J."/>
            <person name="Amann R."/>
            <person name="Jetten M.S.M."/>
            <person name="Mascher T."/>
            <person name="Medema M.H."/>
            <person name="Devos D.P."/>
            <person name="Kaster A.-K."/>
            <person name="Ovreas L."/>
            <person name="Rohde M."/>
            <person name="Galperin M.Y."/>
            <person name="Jogler C."/>
        </authorList>
    </citation>
    <scope>NUCLEOTIDE SEQUENCE [LARGE SCALE GENOMIC DNA]</scope>
    <source>
        <strain evidence="2 3">Pan14r</strain>
    </source>
</reference>
<evidence type="ECO:0000256" key="1">
    <source>
        <dbReference type="SAM" id="MobiDB-lite"/>
    </source>
</evidence>
<organism evidence="2 3">
    <name type="scientific">Crateriforma conspicua</name>
    <dbReference type="NCBI Taxonomy" id="2527996"/>
    <lineage>
        <taxon>Bacteria</taxon>
        <taxon>Pseudomonadati</taxon>
        <taxon>Planctomycetota</taxon>
        <taxon>Planctomycetia</taxon>
        <taxon>Planctomycetales</taxon>
        <taxon>Planctomycetaceae</taxon>
        <taxon>Crateriforma</taxon>
    </lineage>
</organism>
<evidence type="ECO:0000313" key="3">
    <source>
        <dbReference type="Proteomes" id="UP000317238"/>
    </source>
</evidence>
<comment type="caution">
    <text evidence="2">The sequence shown here is derived from an EMBL/GenBank/DDBJ whole genome shotgun (WGS) entry which is preliminary data.</text>
</comment>
<feature type="region of interest" description="Disordered" evidence="1">
    <location>
        <begin position="235"/>
        <end position="284"/>
    </location>
</feature>
<dbReference type="RefSeq" id="WP_145301684.1">
    <property type="nucleotide sequence ID" value="NZ_CP036319.1"/>
</dbReference>
<accession>A0A5C5Y651</accession>
<protein>
    <submittedName>
        <fullName evidence="2">Uncharacterized protein</fullName>
    </submittedName>
</protein>
<sequence length="284" mass="31248">MPRPVVGRGIFSFDGSIDVSSIEPAGQDTPVPIRPALKRCISALVVLHVGAVFLAPLSFQTRGSLGSSPSVDTLLMPLRGYGEFLYLNRGYAFFAPDPGPSHLVQAAIGELTDPDLQEPVYPDLDRDWPRLLYHRHFMLAEYLTEIHHPPGPPPELKDQDPAAAELWEATRARYEYVRQSYVRHLQSKHPGRAVAIRRLEHLLPSFLDFDPGTTDLRSEQSYRVMPDQWDPAPMPMAAGAVAPAPAPELLPETVSPTSHSPRQPTLPQDSTSPADATESGVDGR</sequence>
<gene>
    <name evidence="2" type="ORF">Pan14r_27140</name>
</gene>
<keyword evidence="3" id="KW-1185">Reference proteome</keyword>
<feature type="compositionally biased region" description="Polar residues" evidence="1">
    <location>
        <begin position="254"/>
        <end position="274"/>
    </location>
</feature>
<dbReference type="AlphaFoldDB" id="A0A5C5Y651"/>
<dbReference type="EMBL" id="SJPL01000001">
    <property type="protein sequence ID" value="TWT70408.1"/>
    <property type="molecule type" value="Genomic_DNA"/>
</dbReference>
<dbReference type="Proteomes" id="UP000317238">
    <property type="component" value="Unassembled WGS sequence"/>
</dbReference>
<feature type="compositionally biased region" description="Low complexity" evidence="1">
    <location>
        <begin position="235"/>
        <end position="252"/>
    </location>
</feature>